<reference evidence="2" key="1">
    <citation type="submission" date="2024-07" db="EMBL/GenBank/DDBJ databases">
        <authorList>
            <person name="Kim Y.J."/>
            <person name="Jeong J.Y."/>
        </authorList>
    </citation>
    <scope>NUCLEOTIDE SEQUENCE</scope>
    <source>
        <strain evidence="2">GIHE-MW2</strain>
    </source>
</reference>
<dbReference type="PANTHER" id="PTHR12526">
    <property type="entry name" value="GLYCOSYLTRANSFERASE"/>
    <property type="match status" value="1"/>
</dbReference>
<protein>
    <submittedName>
        <fullName evidence="2">Glycosyltransferase</fullName>
        <ecNumber evidence="2">2.4.-.-</ecNumber>
    </submittedName>
</protein>
<dbReference type="EMBL" id="CP159837">
    <property type="protein sequence ID" value="XCM37693.1"/>
    <property type="molecule type" value="Genomic_DNA"/>
</dbReference>
<organism evidence="2">
    <name type="scientific">Planktothricoides raciborskii GIHE-MW2</name>
    <dbReference type="NCBI Taxonomy" id="2792601"/>
    <lineage>
        <taxon>Bacteria</taxon>
        <taxon>Bacillati</taxon>
        <taxon>Cyanobacteriota</taxon>
        <taxon>Cyanophyceae</taxon>
        <taxon>Oscillatoriophycideae</taxon>
        <taxon>Oscillatoriales</taxon>
        <taxon>Oscillatoriaceae</taxon>
        <taxon>Planktothricoides</taxon>
    </lineage>
</organism>
<evidence type="ECO:0000313" key="2">
    <source>
        <dbReference type="EMBL" id="XCM37693.1"/>
    </source>
</evidence>
<dbReference type="AlphaFoldDB" id="A0AAU8JG47"/>
<dbReference type="RefSeq" id="WP_354635589.1">
    <property type="nucleotide sequence ID" value="NZ_CP159837.1"/>
</dbReference>
<evidence type="ECO:0000259" key="1">
    <source>
        <dbReference type="Pfam" id="PF00534"/>
    </source>
</evidence>
<accession>A0AAU8JG47</accession>
<dbReference type="GO" id="GO:0016757">
    <property type="term" value="F:glycosyltransferase activity"/>
    <property type="evidence" value="ECO:0007669"/>
    <property type="project" value="UniProtKB-KW"/>
</dbReference>
<sequence>MAFSKSLIYLSPGNLPSQWAHTVQIAKMAQAFSRKIKDFELVTSGDLLSMGQGMDAEFQDWYGLKECYKLVRLPVHLQSQLLLPQNYRNVLYYKLAVIYSLFKEDSLVYTRTSEIVELLLKIGKPVIWECHEPIEKDSLRAKLLKDRNLIGVVTISSQLAENYIQLGLDTDKLLMAHSGVDLNSFLPVLDKNLARQNLSLATEAKIILYSGHLYDSKGIPTILNLARLMPDCQFLLLGGWSTDVNRVKKNLQKEGLLNVSLIGHLPQSELVPYLYAADILILPTSQSWNLAEVTSPLKLFEYMAVGKPIVASALPNIMTVLRDRENAVLADPDNPISFQKAIVDLFENSHLATTIAERAFQDVQNFTWDIRANRIWQFALARFQEFKNTTYPSHHQMTRFLNLKNLYSILTSDLDPFFQEVISQDKNSYNSVDRP</sequence>
<feature type="domain" description="Glycosyl transferase family 1" evidence="1">
    <location>
        <begin position="191"/>
        <end position="360"/>
    </location>
</feature>
<dbReference type="Gene3D" id="3.40.50.2000">
    <property type="entry name" value="Glycogen Phosphorylase B"/>
    <property type="match status" value="1"/>
</dbReference>
<dbReference type="Pfam" id="PF00534">
    <property type="entry name" value="Glycos_transf_1"/>
    <property type="match status" value="1"/>
</dbReference>
<gene>
    <name evidence="2" type="ORF">ABWT76_000478</name>
</gene>
<dbReference type="InterPro" id="IPR001296">
    <property type="entry name" value="Glyco_trans_1"/>
</dbReference>
<proteinExistence type="predicted"/>
<dbReference type="EC" id="2.4.-.-" evidence="2"/>
<keyword evidence="2" id="KW-0808">Transferase</keyword>
<name>A0AAU8JG47_9CYAN</name>
<keyword evidence="2" id="KW-0328">Glycosyltransferase</keyword>
<dbReference type="SUPFAM" id="SSF53756">
    <property type="entry name" value="UDP-Glycosyltransferase/glycogen phosphorylase"/>
    <property type="match status" value="1"/>
</dbReference>